<evidence type="ECO:0000313" key="2">
    <source>
        <dbReference type="Proteomes" id="UP000295351"/>
    </source>
</evidence>
<proteinExistence type="predicted"/>
<accession>A0A4R2C3J6</accession>
<dbReference type="Proteomes" id="UP000295351">
    <property type="component" value="Unassembled WGS sequence"/>
</dbReference>
<evidence type="ECO:0000313" key="1">
    <source>
        <dbReference type="EMBL" id="TCN32974.1"/>
    </source>
</evidence>
<comment type="caution">
    <text evidence="1">The sequence shown here is derived from an EMBL/GenBank/DDBJ whole genome shotgun (WGS) entry which is preliminary data.</text>
</comment>
<protein>
    <submittedName>
        <fullName evidence="1">Uncharacterized protein</fullName>
    </submittedName>
</protein>
<dbReference type="EMBL" id="SLVX01000043">
    <property type="protein sequence ID" value="TCN32974.1"/>
    <property type="molecule type" value="Genomic_DNA"/>
</dbReference>
<reference evidence="1 2" key="1">
    <citation type="submission" date="2019-03" db="EMBL/GenBank/DDBJ databases">
        <title>Genomic Encyclopedia of Type Strains, Phase IV (KMG-IV): sequencing the most valuable type-strain genomes for metagenomic binning, comparative biology and taxonomic classification.</title>
        <authorList>
            <person name="Goeker M."/>
        </authorList>
    </citation>
    <scope>NUCLEOTIDE SEQUENCE [LARGE SCALE GENOMIC DNA]</scope>
    <source>
        <strain evidence="1 2">DSM 18401</strain>
    </source>
</reference>
<gene>
    <name evidence="1" type="ORF">EV665_14317</name>
</gene>
<keyword evidence="2" id="KW-1185">Reference proteome</keyword>
<sequence>MTKEEQFLWIVQTAILANGINLASDPDRRVAYKDTYSSTGVRIVMREAVRAATLIPKDMDVGDAADDFCLWMFRNHQEALLAEDHTTRVPYWFAR</sequence>
<name>A0A4R2C3J6_SHIGR</name>
<dbReference type="RefSeq" id="WP_133036994.1">
    <property type="nucleotide sequence ID" value="NZ_BAABEI010000012.1"/>
</dbReference>
<dbReference type="AlphaFoldDB" id="A0A4R2C3J6"/>
<organism evidence="1 2">
    <name type="scientific">Shinella granuli</name>
    <dbReference type="NCBI Taxonomy" id="323621"/>
    <lineage>
        <taxon>Bacteria</taxon>
        <taxon>Pseudomonadati</taxon>
        <taxon>Pseudomonadota</taxon>
        <taxon>Alphaproteobacteria</taxon>
        <taxon>Hyphomicrobiales</taxon>
        <taxon>Rhizobiaceae</taxon>
        <taxon>Shinella</taxon>
    </lineage>
</organism>